<name>A0A8T2NHG7_9TELE</name>
<dbReference type="SUPFAM" id="SSF56112">
    <property type="entry name" value="Protein kinase-like (PK-like)"/>
    <property type="match status" value="1"/>
</dbReference>
<dbReference type="PROSITE" id="PS00108">
    <property type="entry name" value="PROTEIN_KINASE_ST"/>
    <property type="match status" value="1"/>
</dbReference>
<protein>
    <recommendedName>
        <fullName evidence="1">Protein kinase domain-containing protein</fullName>
    </recommendedName>
</protein>
<dbReference type="OrthoDB" id="63989at2759"/>
<dbReference type="EMBL" id="JAFBMS010000046">
    <property type="protein sequence ID" value="KAG9340063.1"/>
    <property type="molecule type" value="Genomic_DNA"/>
</dbReference>
<evidence type="ECO:0000259" key="1">
    <source>
        <dbReference type="PROSITE" id="PS50011"/>
    </source>
</evidence>
<dbReference type="InterPro" id="IPR000719">
    <property type="entry name" value="Prot_kinase_dom"/>
</dbReference>
<accession>A0A8T2NHG7</accession>
<dbReference type="PROSITE" id="PS50011">
    <property type="entry name" value="PROTEIN_KINASE_DOM"/>
    <property type="match status" value="1"/>
</dbReference>
<evidence type="ECO:0000313" key="3">
    <source>
        <dbReference type="Proteomes" id="UP000824540"/>
    </source>
</evidence>
<dbReference type="InterPro" id="IPR051700">
    <property type="entry name" value="STE20_Ser-Thr_kinase"/>
</dbReference>
<dbReference type="PANTHER" id="PTHR47096">
    <property type="entry name" value="MISSHAPEN LIKE KINASE 1"/>
    <property type="match status" value="1"/>
</dbReference>
<dbReference type="AlphaFoldDB" id="A0A8T2NHG7"/>
<dbReference type="Pfam" id="PF00069">
    <property type="entry name" value="Pkinase"/>
    <property type="match status" value="1"/>
</dbReference>
<dbReference type="InterPro" id="IPR011009">
    <property type="entry name" value="Kinase-like_dom_sf"/>
</dbReference>
<sequence length="69" mass="7541">MTAVPLNPCCERSPPSATLPGLTHLHQHKVIHRDIKGQNVLLTENAEVKLGKRAAICKIPTTLHTPELT</sequence>
<dbReference type="InterPro" id="IPR008271">
    <property type="entry name" value="Ser/Thr_kinase_AS"/>
</dbReference>
<dbReference type="Proteomes" id="UP000824540">
    <property type="component" value="Unassembled WGS sequence"/>
</dbReference>
<keyword evidence="3" id="KW-1185">Reference proteome</keyword>
<proteinExistence type="predicted"/>
<organism evidence="2 3">
    <name type="scientific">Albula glossodonta</name>
    <name type="common">roundjaw bonefish</name>
    <dbReference type="NCBI Taxonomy" id="121402"/>
    <lineage>
        <taxon>Eukaryota</taxon>
        <taxon>Metazoa</taxon>
        <taxon>Chordata</taxon>
        <taxon>Craniata</taxon>
        <taxon>Vertebrata</taxon>
        <taxon>Euteleostomi</taxon>
        <taxon>Actinopterygii</taxon>
        <taxon>Neopterygii</taxon>
        <taxon>Teleostei</taxon>
        <taxon>Albuliformes</taxon>
        <taxon>Albulidae</taxon>
        <taxon>Albula</taxon>
    </lineage>
</organism>
<comment type="caution">
    <text evidence="2">The sequence shown here is derived from an EMBL/GenBank/DDBJ whole genome shotgun (WGS) entry which is preliminary data.</text>
</comment>
<dbReference type="GO" id="GO:0004672">
    <property type="term" value="F:protein kinase activity"/>
    <property type="evidence" value="ECO:0007669"/>
    <property type="project" value="InterPro"/>
</dbReference>
<dbReference type="GO" id="GO:0005829">
    <property type="term" value="C:cytosol"/>
    <property type="evidence" value="ECO:0007669"/>
    <property type="project" value="TreeGrafter"/>
</dbReference>
<gene>
    <name evidence="2" type="ORF">JZ751_021983</name>
</gene>
<dbReference type="PANTHER" id="PTHR47096:SF1">
    <property type="entry name" value="MISSHAPEN LIKE KINASE 1"/>
    <property type="match status" value="1"/>
</dbReference>
<feature type="domain" description="Protein kinase" evidence="1">
    <location>
        <begin position="1"/>
        <end position="69"/>
    </location>
</feature>
<dbReference type="Gene3D" id="1.10.510.10">
    <property type="entry name" value="Transferase(Phosphotransferase) domain 1"/>
    <property type="match status" value="1"/>
</dbReference>
<reference evidence="2" key="1">
    <citation type="thesis" date="2021" institute="BYU ScholarsArchive" country="Provo, UT, USA">
        <title>Applications of and Algorithms for Genome Assembly and Genomic Analyses with an Emphasis on Marine Teleosts.</title>
        <authorList>
            <person name="Pickett B.D."/>
        </authorList>
    </citation>
    <scope>NUCLEOTIDE SEQUENCE</scope>
    <source>
        <strain evidence="2">HI-2016</strain>
    </source>
</reference>
<dbReference type="GO" id="GO:0005524">
    <property type="term" value="F:ATP binding"/>
    <property type="evidence" value="ECO:0007669"/>
    <property type="project" value="InterPro"/>
</dbReference>
<evidence type="ECO:0000313" key="2">
    <source>
        <dbReference type="EMBL" id="KAG9340063.1"/>
    </source>
</evidence>